<dbReference type="Proteomes" id="UP001235939">
    <property type="component" value="Chromosome 01"/>
</dbReference>
<dbReference type="Pfam" id="PF00112">
    <property type="entry name" value="Peptidase_C1"/>
    <property type="match status" value="1"/>
</dbReference>
<dbReference type="InterPro" id="IPR000169">
    <property type="entry name" value="Pept_cys_AS"/>
</dbReference>
<proteinExistence type="inferred from homology"/>
<evidence type="ECO:0000259" key="7">
    <source>
        <dbReference type="SMART" id="SM00645"/>
    </source>
</evidence>
<dbReference type="InterPro" id="IPR013128">
    <property type="entry name" value="Peptidase_C1A"/>
</dbReference>
<dbReference type="SUPFAM" id="SSF54001">
    <property type="entry name" value="Cysteine proteinases"/>
    <property type="match status" value="1"/>
</dbReference>
<gene>
    <name evidence="9" type="ORF">LAZ67_1002886</name>
</gene>
<evidence type="ECO:0000256" key="3">
    <source>
        <dbReference type="ARBA" id="ARBA00022801"/>
    </source>
</evidence>
<dbReference type="PROSITE" id="PS00139">
    <property type="entry name" value="THIOL_PROTEASE_CYS"/>
    <property type="match status" value="1"/>
</dbReference>
<evidence type="ECO:0000256" key="4">
    <source>
        <dbReference type="ARBA" id="ARBA00022807"/>
    </source>
</evidence>
<evidence type="ECO:0000256" key="1">
    <source>
        <dbReference type="ARBA" id="ARBA00008455"/>
    </source>
</evidence>
<accession>A0ABY6JX64</accession>
<keyword evidence="5" id="KW-0865">Zymogen</keyword>
<evidence type="ECO:0000256" key="2">
    <source>
        <dbReference type="ARBA" id="ARBA00022670"/>
    </source>
</evidence>
<keyword evidence="6" id="KW-1015">Disulfide bond</keyword>
<reference evidence="9 10" key="1">
    <citation type="submission" date="2022-01" db="EMBL/GenBank/DDBJ databases">
        <title>A chromosomal length assembly of Cordylochernes scorpioides.</title>
        <authorList>
            <person name="Zeh D."/>
            <person name="Zeh J."/>
        </authorList>
    </citation>
    <scope>NUCLEOTIDE SEQUENCE [LARGE SCALE GENOMIC DNA]</scope>
    <source>
        <strain evidence="9">IN4F17</strain>
        <tissue evidence="9">Whole Body</tissue>
    </source>
</reference>
<dbReference type="InterPro" id="IPR038765">
    <property type="entry name" value="Papain-like_cys_pep_sf"/>
</dbReference>
<sequence length="350" mass="39167">MNSDLPKNPPTMAQDQDCSDIQDSTTLLLYQDNVPLPTTFYQFTSCKQHVSHGQVLHGKNYQGEEDQERKAIFEENLKKIVQHNLEYDLGMHSYYLGINKYSDWSRQEINKNLNGLVRSNKIEGKPYEPSEDMKLPSSVDWRDKGYVTEVKDQGHCGSCWAFSTTGALEGQNYRKTGKLVSLSEQDLIDCSVPYHNSGCDGGDMTLSYLYVINNGIDTEESYPYKAKNGVCHHNDSTIGATCNGFVDIPRKDEKKLKHAVATIGPISVGIDASSDAFHQYKGGVLDVPDCSSFFIGHAVLIVGYGTENGKDYWLVKNSWGKSWGDHGYIKMSRNKHNQCGIASAASYPWE</sequence>
<dbReference type="PRINTS" id="PR00705">
    <property type="entry name" value="PAPAIN"/>
</dbReference>
<evidence type="ECO:0008006" key="11">
    <source>
        <dbReference type="Google" id="ProtNLM"/>
    </source>
</evidence>
<evidence type="ECO:0000313" key="10">
    <source>
        <dbReference type="Proteomes" id="UP001235939"/>
    </source>
</evidence>
<dbReference type="InterPro" id="IPR000668">
    <property type="entry name" value="Peptidase_C1A_C"/>
</dbReference>
<dbReference type="InterPro" id="IPR025660">
    <property type="entry name" value="Pept_his_AS"/>
</dbReference>
<evidence type="ECO:0000256" key="5">
    <source>
        <dbReference type="ARBA" id="ARBA00023145"/>
    </source>
</evidence>
<dbReference type="InterPro" id="IPR013201">
    <property type="entry name" value="Prot_inhib_I29"/>
</dbReference>
<dbReference type="SMART" id="SM00645">
    <property type="entry name" value="Pept_C1"/>
    <property type="match status" value="1"/>
</dbReference>
<dbReference type="PANTHER" id="PTHR12411">
    <property type="entry name" value="CYSTEINE PROTEASE FAMILY C1-RELATED"/>
    <property type="match status" value="1"/>
</dbReference>
<keyword evidence="10" id="KW-1185">Reference proteome</keyword>
<keyword evidence="4" id="KW-0788">Thiol protease</keyword>
<dbReference type="PROSITE" id="PS00639">
    <property type="entry name" value="THIOL_PROTEASE_HIS"/>
    <property type="match status" value="1"/>
</dbReference>
<dbReference type="CDD" id="cd02248">
    <property type="entry name" value="Peptidase_C1A"/>
    <property type="match status" value="1"/>
</dbReference>
<dbReference type="Gene3D" id="3.90.70.10">
    <property type="entry name" value="Cysteine proteinases"/>
    <property type="match status" value="1"/>
</dbReference>
<feature type="domain" description="Peptidase C1A papain C-terminal" evidence="7">
    <location>
        <begin position="135"/>
        <end position="349"/>
    </location>
</feature>
<organism evidence="9 10">
    <name type="scientific">Cordylochernes scorpioides</name>
    <dbReference type="NCBI Taxonomy" id="51811"/>
    <lineage>
        <taxon>Eukaryota</taxon>
        <taxon>Metazoa</taxon>
        <taxon>Ecdysozoa</taxon>
        <taxon>Arthropoda</taxon>
        <taxon>Chelicerata</taxon>
        <taxon>Arachnida</taxon>
        <taxon>Pseudoscorpiones</taxon>
        <taxon>Cheliferoidea</taxon>
        <taxon>Chernetidae</taxon>
        <taxon>Cordylochernes</taxon>
    </lineage>
</organism>
<dbReference type="SMART" id="SM00848">
    <property type="entry name" value="Inhibitor_I29"/>
    <property type="match status" value="1"/>
</dbReference>
<keyword evidence="2" id="KW-0645">Protease</keyword>
<feature type="domain" description="Cathepsin propeptide inhibitor" evidence="8">
    <location>
        <begin position="54"/>
        <end position="109"/>
    </location>
</feature>
<dbReference type="InterPro" id="IPR039417">
    <property type="entry name" value="Peptidase_C1A_papain-like"/>
</dbReference>
<dbReference type="PROSITE" id="PS00640">
    <property type="entry name" value="THIOL_PROTEASE_ASN"/>
    <property type="match status" value="1"/>
</dbReference>
<dbReference type="Pfam" id="PF08246">
    <property type="entry name" value="Inhibitor_I29"/>
    <property type="match status" value="1"/>
</dbReference>
<evidence type="ECO:0000313" key="9">
    <source>
        <dbReference type="EMBL" id="UYV60937.1"/>
    </source>
</evidence>
<evidence type="ECO:0000256" key="6">
    <source>
        <dbReference type="ARBA" id="ARBA00023157"/>
    </source>
</evidence>
<protein>
    <recommendedName>
        <fullName evidence="11">Cathepsin L</fullName>
    </recommendedName>
</protein>
<dbReference type="InterPro" id="IPR025661">
    <property type="entry name" value="Pept_asp_AS"/>
</dbReference>
<evidence type="ECO:0000259" key="8">
    <source>
        <dbReference type="SMART" id="SM00848"/>
    </source>
</evidence>
<keyword evidence="3" id="KW-0378">Hydrolase</keyword>
<dbReference type="EMBL" id="CP092863">
    <property type="protein sequence ID" value="UYV60937.1"/>
    <property type="molecule type" value="Genomic_DNA"/>
</dbReference>
<comment type="similarity">
    <text evidence="1">Belongs to the peptidase C1 family.</text>
</comment>
<name>A0ABY6JX64_9ARAC</name>